<proteinExistence type="predicted"/>
<organism evidence="2">
    <name type="scientific">Arundo donax</name>
    <name type="common">Giant reed</name>
    <name type="synonym">Donax arundinaceus</name>
    <dbReference type="NCBI Taxonomy" id="35708"/>
    <lineage>
        <taxon>Eukaryota</taxon>
        <taxon>Viridiplantae</taxon>
        <taxon>Streptophyta</taxon>
        <taxon>Embryophyta</taxon>
        <taxon>Tracheophyta</taxon>
        <taxon>Spermatophyta</taxon>
        <taxon>Magnoliopsida</taxon>
        <taxon>Liliopsida</taxon>
        <taxon>Poales</taxon>
        <taxon>Poaceae</taxon>
        <taxon>PACMAD clade</taxon>
        <taxon>Arundinoideae</taxon>
        <taxon>Arundineae</taxon>
        <taxon>Arundo</taxon>
    </lineage>
</organism>
<sequence>MMQQANSKLYLPVPKRKKRNNYCMN</sequence>
<name>A0A0A9FHA3_ARUDO</name>
<feature type="region of interest" description="Disordered" evidence="1">
    <location>
        <begin position="1"/>
        <end position="25"/>
    </location>
</feature>
<dbReference type="AlphaFoldDB" id="A0A0A9FHA3"/>
<feature type="compositionally biased region" description="Basic residues" evidence="1">
    <location>
        <begin position="14"/>
        <end position="25"/>
    </location>
</feature>
<reference evidence="2" key="1">
    <citation type="submission" date="2014-09" db="EMBL/GenBank/DDBJ databases">
        <authorList>
            <person name="Magalhaes I.L.F."/>
            <person name="Oliveira U."/>
            <person name="Santos F.R."/>
            <person name="Vidigal T.H.D.A."/>
            <person name="Brescovit A.D."/>
            <person name="Santos A.J."/>
        </authorList>
    </citation>
    <scope>NUCLEOTIDE SEQUENCE</scope>
    <source>
        <tissue evidence="2">Shoot tissue taken approximately 20 cm above the soil surface</tissue>
    </source>
</reference>
<evidence type="ECO:0000256" key="1">
    <source>
        <dbReference type="SAM" id="MobiDB-lite"/>
    </source>
</evidence>
<evidence type="ECO:0000313" key="2">
    <source>
        <dbReference type="EMBL" id="JAE07608.1"/>
    </source>
</evidence>
<accession>A0A0A9FHA3</accession>
<protein>
    <submittedName>
        <fullName evidence="2">Uncharacterized protein</fullName>
    </submittedName>
</protein>
<reference evidence="2" key="2">
    <citation type="journal article" date="2015" name="Data Brief">
        <title>Shoot transcriptome of the giant reed, Arundo donax.</title>
        <authorList>
            <person name="Barrero R.A."/>
            <person name="Guerrero F.D."/>
            <person name="Moolhuijzen P."/>
            <person name="Goolsby J.A."/>
            <person name="Tidwell J."/>
            <person name="Bellgard S.E."/>
            <person name="Bellgard M.I."/>
        </authorList>
    </citation>
    <scope>NUCLEOTIDE SEQUENCE</scope>
    <source>
        <tissue evidence="2">Shoot tissue taken approximately 20 cm above the soil surface</tissue>
    </source>
</reference>
<dbReference type="EMBL" id="GBRH01190288">
    <property type="protein sequence ID" value="JAE07608.1"/>
    <property type="molecule type" value="Transcribed_RNA"/>
</dbReference>